<organism evidence="2 3">
    <name type="scientific">Streptococcus equi subsp. zooepidemicus Sz4is</name>
    <dbReference type="NCBI Taxonomy" id="1381082"/>
    <lineage>
        <taxon>Bacteria</taxon>
        <taxon>Bacillati</taxon>
        <taxon>Bacillota</taxon>
        <taxon>Bacilli</taxon>
        <taxon>Lactobacillales</taxon>
        <taxon>Streptococcaceae</taxon>
        <taxon>Streptococcus</taxon>
    </lineage>
</organism>
<protein>
    <recommendedName>
        <fullName evidence="4">DUF3796 domain-containing protein</fullName>
    </recommendedName>
</protein>
<dbReference type="AlphaFoldDB" id="A0AAW3GJ99"/>
<accession>A0AAW3GJ99</accession>
<feature type="transmembrane region" description="Helical" evidence="1">
    <location>
        <begin position="76"/>
        <end position="96"/>
    </location>
</feature>
<feature type="transmembrane region" description="Helical" evidence="1">
    <location>
        <begin position="31"/>
        <end position="50"/>
    </location>
</feature>
<name>A0AAW3GJ99_STRSZ</name>
<keyword evidence="1" id="KW-1133">Transmembrane helix</keyword>
<evidence type="ECO:0008006" key="4">
    <source>
        <dbReference type="Google" id="ProtNLM"/>
    </source>
</evidence>
<dbReference type="EMBL" id="JAUE01000078">
    <property type="protein sequence ID" value="KIS15512.1"/>
    <property type="molecule type" value="Genomic_DNA"/>
</dbReference>
<evidence type="ECO:0000313" key="2">
    <source>
        <dbReference type="EMBL" id="KIS15512.1"/>
    </source>
</evidence>
<keyword evidence="1" id="KW-0812">Transmembrane</keyword>
<dbReference type="RefSeq" id="WP_043037404.1">
    <property type="nucleotide sequence ID" value="NZ_JAUE01000078.1"/>
</dbReference>
<reference evidence="2 3" key="1">
    <citation type="submission" date="2013-11" db="EMBL/GenBank/DDBJ databases">
        <authorList>
            <person name="da Piedade I."/>
            <person name="Tang M.H.E."/>
            <person name="Bojesen A.M."/>
        </authorList>
    </citation>
    <scope>NUCLEOTIDE SEQUENCE [LARGE SCALE GENOMIC DNA]</scope>
    <source>
        <strain evidence="2 3">Sz4is</strain>
    </source>
</reference>
<evidence type="ECO:0000313" key="3">
    <source>
        <dbReference type="Proteomes" id="UP000032278"/>
    </source>
</evidence>
<sequence length="135" mass="16357">MKKQFYLIIAIILTLVGLLVCVIDKKISVEYFLGSIFFIYVYFEESYNFFRDDIFKDNRVNKFDERSELIFYKSRAKVNVIIQYLCAFIFLIMTTLEFFKISFYGRHLFMFFSFGIYITISSLNIYFNKKIDKEE</sequence>
<keyword evidence="1" id="KW-0472">Membrane</keyword>
<dbReference type="Proteomes" id="UP000032278">
    <property type="component" value="Unassembled WGS sequence"/>
</dbReference>
<proteinExistence type="predicted"/>
<evidence type="ECO:0000256" key="1">
    <source>
        <dbReference type="SAM" id="Phobius"/>
    </source>
</evidence>
<feature type="transmembrane region" description="Helical" evidence="1">
    <location>
        <begin position="108"/>
        <end position="127"/>
    </location>
</feature>
<gene>
    <name evidence="2" type="ORF">AT55_01545</name>
</gene>
<comment type="caution">
    <text evidence="2">The sequence shown here is derived from an EMBL/GenBank/DDBJ whole genome shotgun (WGS) entry which is preliminary data.</text>
</comment>